<comment type="caution">
    <text evidence="1">The sequence shown here is derived from an EMBL/GenBank/DDBJ whole genome shotgun (WGS) entry which is preliminary data.</text>
</comment>
<evidence type="ECO:0000313" key="1">
    <source>
        <dbReference type="EMBL" id="RYB01430.1"/>
    </source>
</evidence>
<protein>
    <submittedName>
        <fullName evidence="1">Transcriptional regulator</fullName>
    </submittedName>
</protein>
<reference evidence="1 2" key="1">
    <citation type="submission" date="2018-09" db="EMBL/GenBank/DDBJ databases">
        <authorList>
            <person name="Grouzdev D.S."/>
            <person name="Krutkina M.S."/>
        </authorList>
    </citation>
    <scope>NUCLEOTIDE SEQUENCE [LARGE SCALE GENOMIC DNA]</scope>
    <source>
        <strain evidence="1 2">RmlP001</strain>
    </source>
</reference>
<reference evidence="1 2" key="2">
    <citation type="submission" date="2019-02" db="EMBL/GenBank/DDBJ databases">
        <title>'Lichenibacterium ramalinii' gen. nov. sp. nov., 'Lichenibacterium minor' gen. nov. sp. nov.</title>
        <authorList>
            <person name="Pankratov T."/>
        </authorList>
    </citation>
    <scope>NUCLEOTIDE SEQUENCE [LARGE SCALE GENOMIC DNA]</scope>
    <source>
        <strain evidence="1 2">RmlP001</strain>
    </source>
</reference>
<accession>A0A4Q2R7P0</accession>
<sequence>MILVANQIREALALVGWTPLTLAIRAFLALDDVNRALDDADIRCLGELHLGAIREVLEAAGVAFNPENRGAAGARPRQMA</sequence>
<keyword evidence="2" id="KW-1185">Reference proteome</keyword>
<evidence type="ECO:0000313" key="2">
    <source>
        <dbReference type="Proteomes" id="UP000289411"/>
    </source>
</evidence>
<dbReference type="Proteomes" id="UP000289411">
    <property type="component" value="Unassembled WGS sequence"/>
</dbReference>
<organism evidence="1 2">
    <name type="scientific">Lichenibacterium ramalinae</name>
    <dbReference type="NCBI Taxonomy" id="2316527"/>
    <lineage>
        <taxon>Bacteria</taxon>
        <taxon>Pseudomonadati</taxon>
        <taxon>Pseudomonadota</taxon>
        <taxon>Alphaproteobacteria</taxon>
        <taxon>Hyphomicrobiales</taxon>
        <taxon>Lichenihabitantaceae</taxon>
        <taxon>Lichenibacterium</taxon>
    </lineage>
</organism>
<gene>
    <name evidence="1" type="ORF">D3272_26250</name>
</gene>
<dbReference type="AlphaFoldDB" id="A0A4Q2R7P0"/>
<dbReference type="RefSeq" id="WP_129222199.1">
    <property type="nucleotide sequence ID" value="NZ_QYBC01000041.1"/>
</dbReference>
<dbReference type="EMBL" id="QYBC01000041">
    <property type="protein sequence ID" value="RYB01430.1"/>
    <property type="molecule type" value="Genomic_DNA"/>
</dbReference>
<dbReference type="OrthoDB" id="4419620at2"/>
<proteinExistence type="predicted"/>
<name>A0A4Q2R7P0_9HYPH</name>